<gene>
    <name evidence="3" type="ORF">METZ01_LOCUS492360</name>
</gene>
<feature type="domain" description="Histidine kinase/HSP90-like ATPase" evidence="2">
    <location>
        <begin position="20"/>
        <end position="64"/>
    </location>
</feature>
<evidence type="ECO:0000259" key="2">
    <source>
        <dbReference type="Pfam" id="PF02518"/>
    </source>
</evidence>
<evidence type="ECO:0000313" key="3">
    <source>
        <dbReference type="EMBL" id="SVE39506.1"/>
    </source>
</evidence>
<accession>A0A383D4N8</accession>
<reference evidence="3" key="1">
    <citation type="submission" date="2018-05" db="EMBL/GenBank/DDBJ databases">
        <authorList>
            <person name="Lanie J.A."/>
            <person name="Ng W.-L."/>
            <person name="Kazmierczak K.M."/>
            <person name="Andrzejewski T.M."/>
            <person name="Davidsen T.M."/>
            <person name="Wayne K.J."/>
            <person name="Tettelin H."/>
            <person name="Glass J.I."/>
            <person name="Rusch D."/>
            <person name="Podicherti R."/>
            <person name="Tsui H.-C.T."/>
            <person name="Winkler M.E."/>
        </authorList>
    </citation>
    <scope>NUCLEOTIDE SEQUENCE</scope>
</reference>
<proteinExistence type="predicted"/>
<dbReference type="EMBL" id="UINC01214324">
    <property type="protein sequence ID" value="SVE39506.1"/>
    <property type="molecule type" value="Genomic_DNA"/>
</dbReference>
<dbReference type="Gene3D" id="3.30.565.10">
    <property type="entry name" value="Histidine kinase-like ATPase, C-terminal domain"/>
    <property type="match status" value="1"/>
</dbReference>
<feature type="region of interest" description="Disordered" evidence="1">
    <location>
        <begin position="1"/>
        <end position="22"/>
    </location>
</feature>
<dbReference type="Pfam" id="PF02518">
    <property type="entry name" value="HATPase_c"/>
    <property type="match status" value="1"/>
</dbReference>
<organism evidence="3">
    <name type="scientific">marine metagenome</name>
    <dbReference type="NCBI Taxonomy" id="408172"/>
    <lineage>
        <taxon>unclassified sequences</taxon>
        <taxon>metagenomes</taxon>
        <taxon>ecological metagenomes</taxon>
    </lineage>
</organism>
<sequence length="70" mass="7967">MEFLQKSRAGSPNPFIKSTNRGYDTNHYGLGLNLCKTIIEAHNRTIWVENEAGSESTFILEFPISRHLSK</sequence>
<dbReference type="InterPro" id="IPR003594">
    <property type="entry name" value="HATPase_dom"/>
</dbReference>
<evidence type="ECO:0000256" key="1">
    <source>
        <dbReference type="SAM" id="MobiDB-lite"/>
    </source>
</evidence>
<dbReference type="SUPFAM" id="SSF55874">
    <property type="entry name" value="ATPase domain of HSP90 chaperone/DNA topoisomerase II/histidine kinase"/>
    <property type="match status" value="1"/>
</dbReference>
<protein>
    <recommendedName>
        <fullName evidence="2">Histidine kinase/HSP90-like ATPase domain-containing protein</fullName>
    </recommendedName>
</protein>
<name>A0A383D4N8_9ZZZZ</name>
<dbReference type="InterPro" id="IPR036890">
    <property type="entry name" value="HATPase_C_sf"/>
</dbReference>
<dbReference type="AlphaFoldDB" id="A0A383D4N8"/>